<dbReference type="Pfam" id="PF05225">
    <property type="entry name" value="HTH_psq"/>
    <property type="match status" value="3"/>
</dbReference>
<feature type="compositionally biased region" description="Basic residues" evidence="3">
    <location>
        <begin position="184"/>
        <end position="195"/>
    </location>
</feature>
<reference evidence="5" key="1">
    <citation type="journal article" date="2023" name="bioRxiv">
        <title>Scaffold-level genome assemblies of two parasitoid biocontrol wasps reveal the parthenogenesis mechanism and an associated novel virus.</title>
        <authorList>
            <person name="Inwood S."/>
            <person name="Skelly J."/>
            <person name="Guhlin J."/>
            <person name="Harrop T."/>
            <person name="Goldson S."/>
            <person name="Dearden P."/>
        </authorList>
    </citation>
    <scope>NUCLEOTIDE SEQUENCE</scope>
    <source>
        <strain evidence="5">Irish</strain>
        <tissue evidence="5">Whole body</tissue>
    </source>
</reference>
<keyword evidence="6" id="KW-1185">Reference proteome</keyword>
<feature type="compositionally biased region" description="Basic and acidic residues" evidence="3">
    <location>
        <begin position="173"/>
        <end position="183"/>
    </location>
</feature>
<evidence type="ECO:0000313" key="5">
    <source>
        <dbReference type="EMBL" id="KAK0177273.1"/>
    </source>
</evidence>
<dbReference type="AlphaFoldDB" id="A0AA39FX02"/>
<dbReference type="PANTHER" id="PTHR23110:SF109">
    <property type="entry name" value="FI07618P-RELATED"/>
    <property type="match status" value="1"/>
</dbReference>
<evidence type="ECO:0000256" key="3">
    <source>
        <dbReference type="SAM" id="MobiDB-lite"/>
    </source>
</evidence>
<dbReference type="GO" id="GO:0005634">
    <property type="term" value="C:nucleus"/>
    <property type="evidence" value="ECO:0007669"/>
    <property type="project" value="UniProtKB-SubCell"/>
</dbReference>
<evidence type="ECO:0000256" key="1">
    <source>
        <dbReference type="ARBA" id="ARBA00004123"/>
    </source>
</evidence>
<evidence type="ECO:0000256" key="2">
    <source>
        <dbReference type="ARBA" id="ARBA00023242"/>
    </source>
</evidence>
<dbReference type="PANTHER" id="PTHR23110">
    <property type="entry name" value="BTB DOMAIN TRANSCRIPTION FACTOR"/>
    <property type="match status" value="1"/>
</dbReference>
<reference evidence="5" key="2">
    <citation type="submission" date="2023-03" db="EMBL/GenBank/DDBJ databases">
        <authorList>
            <person name="Inwood S.N."/>
            <person name="Skelly J.G."/>
            <person name="Guhlin J."/>
            <person name="Harrop T.W.R."/>
            <person name="Goldson S.G."/>
            <person name="Dearden P.K."/>
        </authorList>
    </citation>
    <scope>NUCLEOTIDE SEQUENCE</scope>
    <source>
        <strain evidence="5">Irish</strain>
        <tissue evidence="5">Whole body</tissue>
    </source>
</reference>
<dbReference type="SMART" id="SM00225">
    <property type="entry name" value="BTB"/>
    <property type="match status" value="1"/>
</dbReference>
<dbReference type="InterPro" id="IPR011333">
    <property type="entry name" value="SKP1/BTB/POZ_sf"/>
</dbReference>
<proteinExistence type="predicted"/>
<dbReference type="Gene3D" id="1.10.10.60">
    <property type="entry name" value="Homeodomain-like"/>
    <property type="match status" value="3"/>
</dbReference>
<keyword evidence="2" id="KW-0539">Nucleus</keyword>
<dbReference type="Proteomes" id="UP001168990">
    <property type="component" value="Unassembled WGS sequence"/>
</dbReference>
<accession>A0AA39FX02</accession>
<comment type="subcellular location">
    <subcellularLocation>
        <location evidence="1">Nucleus</location>
    </subcellularLocation>
</comment>
<dbReference type="EMBL" id="JAQQBS010000001">
    <property type="protein sequence ID" value="KAK0177273.1"/>
    <property type="molecule type" value="Genomic_DNA"/>
</dbReference>
<dbReference type="InterPro" id="IPR051095">
    <property type="entry name" value="Dros_DevTransReg"/>
</dbReference>
<dbReference type="GO" id="GO:0006357">
    <property type="term" value="P:regulation of transcription by RNA polymerase II"/>
    <property type="evidence" value="ECO:0007669"/>
    <property type="project" value="TreeGrafter"/>
</dbReference>
<sequence>MSEDTTQFQIPHIEQSYCFKWSDYQNHLSNVVQQLLEEDCMVDVTLCVAGERIHAHRIVLCACSTLFQEVLSESTEDHPTIIISDISPEDMRSIVEFSYHGEVKIPVESISHLLDAAHSLKICGLMEIEGLDENDSLVNAKDCIEDNTNTFDHSNELENKVWQTIEEVENSEDDGKLNEDNAKVNKKNKKRRRETAKREYNNDMLEAAINDVRGGQSLVDAATKNNVPRSTLYMRAKALGIQLNAARNEYPAECIKAAINAVINGASFQQASDLYSIPKTVLWRRIQKEGYHILRSEMKRSYDAGKREAAVKALERGENLTKVALEFKIPKTTLFRDKTRLVDQGKLPESFWRKRKTEDEQMKKLRLEEAVAACIEGKMSQAAAAVAFHIPKTTIWRRLQKENRKTDRNDVHKRQTEKVEPSVDDKIKCEDNAEFSLCEVSSDIPITYIDENSLPEDSVIILTTDDVDELGMDDNREIVVNTDSGHEFIPCSLNIEDSANYASSES</sequence>
<dbReference type="SUPFAM" id="SSF46689">
    <property type="entry name" value="Homeodomain-like"/>
    <property type="match status" value="3"/>
</dbReference>
<dbReference type="InterPro" id="IPR009057">
    <property type="entry name" value="Homeodomain-like_sf"/>
</dbReference>
<dbReference type="InterPro" id="IPR000210">
    <property type="entry name" value="BTB/POZ_dom"/>
</dbReference>
<protein>
    <recommendedName>
        <fullName evidence="4">BTB domain-containing protein</fullName>
    </recommendedName>
</protein>
<dbReference type="PROSITE" id="PS50097">
    <property type="entry name" value="BTB"/>
    <property type="match status" value="1"/>
</dbReference>
<evidence type="ECO:0000313" key="6">
    <source>
        <dbReference type="Proteomes" id="UP001168990"/>
    </source>
</evidence>
<feature type="region of interest" description="Disordered" evidence="3">
    <location>
        <begin position="169"/>
        <end position="199"/>
    </location>
</feature>
<organism evidence="5 6">
    <name type="scientific">Microctonus aethiopoides</name>
    <dbReference type="NCBI Taxonomy" id="144406"/>
    <lineage>
        <taxon>Eukaryota</taxon>
        <taxon>Metazoa</taxon>
        <taxon>Ecdysozoa</taxon>
        <taxon>Arthropoda</taxon>
        <taxon>Hexapoda</taxon>
        <taxon>Insecta</taxon>
        <taxon>Pterygota</taxon>
        <taxon>Neoptera</taxon>
        <taxon>Endopterygota</taxon>
        <taxon>Hymenoptera</taxon>
        <taxon>Apocrita</taxon>
        <taxon>Ichneumonoidea</taxon>
        <taxon>Braconidae</taxon>
        <taxon>Euphorinae</taxon>
        <taxon>Microctonus</taxon>
    </lineage>
</organism>
<dbReference type="GO" id="GO:0003677">
    <property type="term" value="F:DNA binding"/>
    <property type="evidence" value="ECO:0007669"/>
    <property type="project" value="InterPro"/>
</dbReference>
<name>A0AA39FX02_9HYME</name>
<evidence type="ECO:0000259" key="4">
    <source>
        <dbReference type="PROSITE" id="PS50097"/>
    </source>
</evidence>
<gene>
    <name evidence="5" type="ORF">PV328_001343</name>
</gene>
<dbReference type="SUPFAM" id="SSF54695">
    <property type="entry name" value="POZ domain"/>
    <property type="match status" value="1"/>
</dbReference>
<dbReference type="CDD" id="cd18315">
    <property type="entry name" value="BTB_POZ_BAB-like"/>
    <property type="match status" value="1"/>
</dbReference>
<comment type="caution">
    <text evidence="5">The sequence shown here is derived from an EMBL/GenBank/DDBJ whole genome shotgun (WGS) entry which is preliminary data.</text>
</comment>
<feature type="domain" description="BTB" evidence="4">
    <location>
        <begin position="42"/>
        <end position="107"/>
    </location>
</feature>
<dbReference type="InterPro" id="IPR007889">
    <property type="entry name" value="HTH_Psq"/>
</dbReference>
<dbReference type="Gene3D" id="3.30.710.10">
    <property type="entry name" value="Potassium Channel Kv1.1, Chain A"/>
    <property type="match status" value="1"/>
</dbReference>
<dbReference type="Pfam" id="PF00651">
    <property type="entry name" value="BTB"/>
    <property type="match status" value="1"/>
</dbReference>